<evidence type="ECO:0000313" key="2">
    <source>
        <dbReference type="EMBL" id="KAE8268259.1"/>
    </source>
</evidence>
<reference evidence="2" key="2">
    <citation type="journal article" date="2019" name="IMA Fungus">
        <title>Genome sequencing and comparison of five Tilletia species to identify candidate genes for the detection of regulated species infecting wheat.</title>
        <authorList>
            <person name="Nguyen H.D.T."/>
            <person name="Sultana T."/>
            <person name="Kesanakurti P."/>
            <person name="Hambleton S."/>
        </authorList>
    </citation>
    <scope>NUCLEOTIDE SEQUENCE</scope>
    <source>
        <strain evidence="2">DAOMC 236422</strain>
    </source>
</reference>
<feature type="transmembrane region" description="Helical" evidence="1">
    <location>
        <begin position="207"/>
        <end position="228"/>
    </location>
</feature>
<comment type="caution">
    <text evidence="2">The sequence shown here is derived from an EMBL/GenBank/DDBJ whole genome shotgun (WGS) entry which is preliminary data.</text>
</comment>
<accession>A0A8X7T4L5</accession>
<dbReference type="AlphaFoldDB" id="A0A8X7T4L5"/>
<protein>
    <recommendedName>
        <fullName evidence="4">DUF4219 domain-containing protein</fullName>
    </recommendedName>
</protein>
<keyword evidence="1" id="KW-0472">Membrane</keyword>
<proteinExistence type="predicted"/>
<evidence type="ECO:0000256" key="1">
    <source>
        <dbReference type="SAM" id="Phobius"/>
    </source>
</evidence>
<dbReference type="EMBL" id="LWDG02000163">
    <property type="protein sequence ID" value="KAE8268259.1"/>
    <property type="molecule type" value="Genomic_DNA"/>
</dbReference>
<evidence type="ECO:0008006" key="4">
    <source>
        <dbReference type="Google" id="ProtNLM"/>
    </source>
</evidence>
<sequence>MTTETKSVEKLVESIKPFNGENWSLWSFQLKMVLRGNGLWSTVEPGQPPDLPTTQGLLSWDEKTDRACAIIVLSCSTPIQTRLMNLEKIHNSPKDLYEHLQSEYAAESLHAHRRLRQEIDLVLRNKPAGTDLRERMKTLEELYDELREVGDTMTEAEQCEEVVRTFTDPALLESVRDLKSWKQLRFSSRNWARTEQENSVPTWQDYVMVWLMMMVFIIVLVWILLWLFGH</sequence>
<dbReference type="Pfam" id="PF14223">
    <property type="entry name" value="Retrotran_gag_2"/>
    <property type="match status" value="1"/>
</dbReference>
<name>A0A8X7T4L5_9BASI</name>
<keyword evidence="1" id="KW-0812">Transmembrane</keyword>
<keyword evidence="1" id="KW-1133">Transmembrane helix</keyword>
<gene>
    <name evidence="2" type="ORF">A4X09_0g4087</name>
</gene>
<dbReference type="Proteomes" id="UP000078113">
    <property type="component" value="Unassembled WGS sequence"/>
</dbReference>
<reference evidence="2" key="1">
    <citation type="submission" date="2016-04" db="EMBL/GenBank/DDBJ databases">
        <authorList>
            <person name="Nguyen H.D."/>
            <person name="Samba Siva P."/>
            <person name="Cullis J."/>
            <person name="Levesque C.A."/>
            <person name="Hambleton S."/>
        </authorList>
    </citation>
    <scope>NUCLEOTIDE SEQUENCE</scope>
    <source>
        <strain evidence="2">DAOMC 236422</strain>
    </source>
</reference>
<evidence type="ECO:0000313" key="3">
    <source>
        <dbReference type="Proteomes" id="UP000078113"/>
    </source>
</evidence>
<keyword evidence="3" id="KW-1185">Reference proteome</keyword>
<organism evidence="2 3">
    <name type="scientific">Tilletia walkeri</name>
    <dbReference type="NCBI Taxonomy" id="117179"/>
    <lineage>
        <taxon>Eukaryota</taxon>
        <taxon>Fungi</taxon>
        <taxon>Dikarya</taxon>
        <taxon>Basidiomycota</taxon>
        <taxon>Ustilaginomycotina</taxon>
        <taxon>Exobasidiomycetes</taxon>
        <taxon>Tilletiales</taxon>
        <taxon>Tilletiaceae</taxon>
        <taxon>Tilletia</taxon>
    </lineage>
</organism>